<name>A0A7J8ZA54_9ROSI</name>
<gene>
    <name evidence="1" type="ORF">Golax_023821</name>
</gene>
<keyword evidence="2" id="KW-1185">Reference proteome</keyword>
<dbReference type="AlphaFoldDB" id="A0A7J8ZA54"/>
<protein>
    <recommendedName>
        <fullName evidence="3">DUF4283 domain-containing protein</fullName>
    </recommendedName>
</protein>
<comment type="caution">
    <text evidence="1">The sequence shown here is derived from an EMBL/GenBank/DDBJ whole genome shotgun (WGS) entry which is preliminary data.</text>
</comment>
<proteinExistence type="predicted"/>
<dbReference type="EMBL" id="JABEZV010000004">
    <property type="protein sequence ID" value="MBA0708726.1"/>
    <property type="molecule type" value="Genomic_DNA"/>
</dbReference>
<feature type="non-terminal residue" evidence="1">
    <location>
        <position position="1"/>
    </location>
</feature>
<reference evidence="1 2" key="1">
    <citation type="journal article" date="2019" name="Genome Biol. Evol.">
        <title>Insights into the evolution of the New World diploid cottons (Gossypium, subgenus Houzingenia) based on genome sequencing.</title>
        <authorList>
            <person name="Grover C.E."/>
            <person name="Arick M.A. 2nd"/>
            <person name="Thrash A."/>
            <person name="Conover J.L."/>
            <person name="Sanders W.S."/>
            <person name="Peterson D.G."/>
            <person name="Frelichowski J.E."/>
            <person name="Scheffler J.A."/>
            <person name="Scheffler B.E."/>
            <person name="Wendel J.F."/>
        </authorList>
    </citation>
    <scope>NUCLEOTIDE SEQUENCE [LARGE SCALE GENOMIC DNA]</scope>
    <source>
        <strain evidence="1">4</strain>
        <tissue evidence="1">Leaf</tissue>
    </source>
</reference>
<organism evidence="1 2">
    <name type="scientific">Gossypium laxum</name>
    <dbReference type="NCBI Taxonomy" id="34288"/>
    <lineage>
        <taxon>Eukaryota</taxon>
        <taxon>Viridiplantae</taxon>
        <taxon>Streptophyta</taxon>
        <taxon>Embryophyta</taxon>
        <taxon>Tracheophyta</taxon>
        <taxon>Spermatophyta</taxon>
        <taxon>Magnoliopsida</taxon>
        <taxon>eudicotyledons</taxon>
        <taxon>Gunneridae</taxon>
        <taxon>Pentapetalae</taxon>
        <taxon>rosids</taxon>
        <taxon>malvids</taxon>
        <taxon>Malvales</taxon>
        <taxon>Malvaceae</taxon>
        <taxon>Malvoideae</taxon>
        <taxon>Gossypium</taxon>
    </lineage>
</organism>
<sequence>DGGGGATGSAHSITKKVRFKKSGTRGDEDLVLLNGDVTISIVSGIPTIDFSDRIQQILFKGMEATVVLKLLGRSIGYAALQNRISSFWRPLKSFHLMDIENGKIIEEIGGLTSKVVNLDFNTDNRNRGRFARLVVYVNLDKPLVLQHLKDICPMLAKTRVEKKKQTVIIPNGVASDGNRLEYGSWMIVEKISRQNSRDIKSKTVAISGIDSP</sequence>
<evidence type="ECO:0000313" key="2">
    <source>
        <dbReference type="Proteomes" id="UP000593574"/>
    </source>
</evidence>
<accession>A0A7J8ZA54</accession>
<evidence type="ECO:0008006" key="3">
    <source>
        <dbReference type="Google" id="ProtNLM"/>
    </source>
</evidence>
<feature type="non-terminal residue" evidence="1">
    <location>
        <position position="212"/>
    </location>
</feature>
<dbReference type="Proteomes" id="UP000593574">
    <property type="component" value="Unassembled WGS sequence"/>
</dbReference>
<evidence type="ECO:0000313" key="1">
    <source>
        <dbReference type="EMBL" id="MBA0708726.1"/>
    </source>
</evidence>